<keyword evidence="6 14" id="KW-0479">Metal-binding</keyword>
<accession>A0AAV6UMY3</accession>
<dbReference type="InterPro" id="IPR017972">
    <property type="entry name" value="Cyt_P450_CS"/>
</dbReference>
<dbReference type="Gene3D" id="1.10.630.10">
    <property type="entry name" value="Cytochrome P450"/>
    <property type="match status" value="1"/>
</dbReference>
<evidence type="ECO:0000256" key="6">
    <source>
        <dbReference type="ARBA" id="ARBA00022723"/>
    </source>
</evidence>
<keyword evidence="5 14" id="KW-0349">Heme</keyword>
<dbReference type="PRINTS" id="PR00385">
    <property type="entry name" value="P450"/>
</dbReference>
<evidence type="ECO:0000256" key="12">
    <source>
        <dbReference type="ARBA" id="ARBA00023136"/>
    </source>
</evidence>
<dbReference type="GO" id="GO:0016705">
    <property type="term" value="F:oxidoreductase activity, acting on paired donors, with incorporation or reduction of molecular oxygen"/>
    <property type="evidence" value="ECO:0007669"/>
    <property type="project" value="InterPro"/>
</dbReference>
<dbReference type="InterPro" id="IPR002401">
    <property type="entry name" value="Cyt_P450_E_grp-I"/>
</dbReference>
<dbReference type="Pfam" id="PF00067">
    <property type="entry name" value="p450"/>
    <property type="match status" value="1"/>
</dbReference>
<comment type="caution">
    <text evidence="17">The sequence shown here is derived from an EMBL/GenBank/DDBJ whole genome shotgun (WGS) entry which is preliminary data.</text>
</comment>
<evidence type="ECO:0000256" key="4">
    <source>
        <dbReference type="ARBA" id="ARBA00010617"/>
    </source>
</evidence>
<evidence type="ECO:0000256" key="7">
    <source>
        <dbReference type="ARBA" id="ARBA00022824"/>
    </source>
</evidence>
<dbReference type="PRINTS" id="PR00463">
    <property type="entry name" value="EP450I"/>
</dbReference>
<keyword evidence="11 15" id="KW-0503">Monooxygenase</keyword>
<dbReference type="GO" id="GO:0005506">
    <property type="term" value="F:iron ion binding"/>
    <property type="evidence" value="ECO:0007669"/>
    <property type="project" value="InterPro"/>
</dbReference>
<comment type="function">
    <text evidence="13">Cytochromes P450 are a group of heme-thiolate monooxygenases. They oxidize a variety of structurally unrelated compounds, including steroids, fatty acids, and xenobiotics.</text>
</comment>
<comment type="cofactor">
    <cofactor evidence="1 14">
        <name>heme</name>
        <dbReference type="ChEBI" id="CHEBI:30413"/>
    </cofactor>
</comment>
<evidence type="ECO:0000256" key="5">
    <source>
        <dbReference type="ARBA" id="ARBA00022617"/>
    </source>
</evidence>
<keyword evidence="18" id="KW-1185">Reference proteome</keyword>
<evidence type="ECO:0000313" key="17">
    <source>
        <dbReference type="EMBL" id="KAG8184910.1"/>
    </source>
</evidence>
<dbReference type="Proteomes" id="UP000827092">
    <property type="component" value="Unassembled WGS sequence"/>
</dbReference>
<evidence type="ECO:0008006" key="19">
    <source>
        <dbReference type="Google" id="ProtNLM"/>
    </source>
</evidence>
<evidence type="ECO:0000256" key="11">
    <source>
        <dbReference type="ARBA" id="ARBA00023033"/>
    </source>
</evidence>
<keyword evidence="7" id="KW-0256">Endoplasmic reticulum</keyword>
<keyword evidence="12 16" id="KW-0472">Membrane</keyword>
<dbReference type="PROSITE" id="PS00086">
    <property type="entry name" value="CYTOCHROME_P450"/>
    <property type="match status" value="1"/>
</dbReference>
<feature type="binding site" description="axial binding residue" evidence="14">
    <location>
        <position position="472"/>
    </location>
    <ligand>
        <name>heme</name>
        <dbReference type="ChEBI" id="CHEBI:30413"/>
    </ligand>
    <ligandPart>
        <name>Fe</name>
        <dbReference type="ChEBI" id="CHEBI:18248"/>
    </ligandPart>
</feature>
<evidence type="ECO:0000256" key="14">
    <source>
        <dbReference type="PIRSR" id="PIRSR602401-1"/>
    </source>
</evidence>
<evidence type="ECO:0000256" key="3">
    <source>
        <dbReference type="ARBA" id="ARBA00004406"/>
    </source>
</evidence>
<dbReference type="GO" id="GO:0005789">
    <property type="term" value="C:endoplasmic reticulum membrane"/>
    <property type="evidence" value="ECO:0007669"/>
    <property type="project" value="UniProtKB-SubCell"/>
</dbReference>
<keyword evidence="16" id="KW-0812">Transmembrane</keyword>
<dbReference type="InterPro" id="IPR050705">
    <property type="entry name" value="Cytochrome_P450_3A"/>
</dbReference>
<evidence type="ECO:0000256" key="1">
    <source>
        <dbReference type="ARBA" id="ARBA00001971"/>
    </source>
</evidence>
<feature type="transmembrane region" description="Helical" evidence="16">
    <location>
        <begin position="6"/>
        <end position="28"/>
    </location>
</feature>
<gene>
    <name evidence="17" type="ORF">JTE90_017765</name>
</gene>
<reference evidence="17 18" key="1">
    <citation type="journal article" date="2022" name="Nat. Ecol. Evol.">
        <title>A masculinizing supergene underlies an exaggerated male reproductive morph in a spider.</title>
        <authorList>
            <person name="Hendrickx F."/>
            <person name="De Corte Z."/>
            <person name="Sonet G."/>
            <person name="Van Belleghem S.M."/>
            <person name="Kostlbacher S."/>
            <person name="Vangestel C."/>
        </authorList>
    </citation>
    <scope>NUCLEOTIDE SEQUENCE [LARGE SCALE GENOMIC DNA]</scope>
    <source>
        <strain evidence="17">W744_W776</strain>
    </source>
</reference>
<name>A0AAV6UMY3_9ARAC</name>
<comment type="subcellular location">
    <subcellularLocation>
        <location evidence="3">Endoplasmic reticulum membrane</location>
        <topology evidence="3">Peripheral membrane protein</topology>
    </subcellularLocation>
    <subcellularLocation>
        <location evidence="2">Microsome membrane</location>
        <topology evidence="2">Peripheral membrane protein</topology>
    </subcellularLocation>
</comment>
<dbReference type="GO" id="GO:0020037">
    <property type="term" value="F:heme binding"/>
    <property type="evidence" value="ECO:0007669"/>
    <property type="project" value="InterPro"/>
</dbReference>
<dbReference type="PANTHER" id="PTHR24302:SF15">
    <property type="entry name" value="FATTY-ACID PEROXYGENASE"/>
    <property type="match status" value="1"/>
</dbReference>
<evidence type="ECO:0000256" key="10">
    <source>
        <dbReference type="ARBA" id="ARBA00023004"/>
    </source>
</evidence>
<dbReference type="EMBL" id="JAFNEN010000354">
    <property type="protein sequence ID" value="KAG8184910.1"/>
    <property type="molecule type" value="Genomic_DNA"/>
</dbReference>
<dbReference type="InterPro" id="IPR036396">
    <property type="entry name" value="Cyt_P450_sf"/>
</dbReference>
<protein>
    <recommendedName>
        <fullName evidence="19">Cytochrome P450</fullName>
    </recommendedName>
</protein>
<evidence type="ECO:0000256" key="2">
    <source>
        <dbReference type="ARBA" id="ARBA00004174"/>
    </source>
</evidence>
<dbReference type="SUPFAM" id="SSF48264">
    <property type="entry name" value="Cytochrome P450"/>
    <property type="match status" value="1"/>
</dbReference>
<dbReference type="PANTHER" id="PTHR24302">
    <property type="entry name" value="CYTOCHROME P450 FAMILY 3"/>
    <property type="match status" value="1"/>
</dbReference>
<evidence type="ECO:0000256" key="8">
    <source>
        <dbReference type="ARBA" id="ARBA00022848"/>
    </source>
</evidence>
<evidence type="ECO:0000313" key="18">
    <source>
        <dbReference type="Proteomes" id="UP000827092"/>
    </source>
</evidence>
<keyword evidence="8" id="KW-0492">Microsome</keyword>
<proteinExistence type="inferred from homology"/>
<dbReference type="CDD" id="cd11055">
    <property type="entry name" value="CYP3A-like"/>
    <property type="match status" value="1"/>
</dbReference>
<dbReference type="AlphaFoldDB" id="A0AAV6UMY3"/>
<evidence type="ECO:0000256" key="15">
    <source>
        <dbReference type="RuleBase" id="RU000461"/>
    </source>
</evidence>
<dbReference type="GO" id="GO:0008395">
    <property type="term" value="F:steroid hydroxylase activity"/>
    <property type="evidence" value="ECO:0007669"/>
    <property type="project" value="TreeGrafter"/>
</dbReference>
<organism evidence="17 18">
    <name type="scientific">Oedothorax gibbosus</name>
    <dbReference type="NCBI Taxonomy" id="931172"/>
    <lineage>
        <taxon>Eukaryota</taxon>
        <taxon>Metazoa</taxon>
        <taxon>Ecdysozoa</taxon>
        <taxon>Arthropoda</taxon>
        <taxon>Chelicerata</taxon>
        <taxon>Arachnida</taxon>
        <taxon>Araneae</taxon>
        <taxon>Araneomorphae</taxon>
        <taxon>Entelegynae</taxon>
        <taxon>Araneoidea</taxon>
        <taxon>Linyphiidae</taxon>
        <taxon>Erigoninae</taxon>
        <taxon>Oedothorax</taxon>
    </lineage>
</organism>
<comment type="similarity">
    <text evidence="4 15">Belongs to the cytochrome P450 family.</text>
</comment>
<evidence type="ECO:0000256" key="16">
    <source>
        <dbReference type="SAM" id="Phobius"/>
    </source>
</evidence>
<keyword evidence="16" id="KW-1133">Transmembrane helix</keyword>
<keyword evidence="10 14" id="KW-0408">Iron</keyword>
<evidence type="ECO:0000256" key="9">
    <source>
        <dbReference type="ARBA" id="ARBA00023002"/>
    </source>
</evidence>
<evidence type="ECO:0000256" key="13">
    <source>
        <dbReference type="ARBA" id="ARBA00043906"/>
    </source>
</evidence>
<dbReference type="InterPro" id="IPR001128">
    <property type="entry name" value="Cyt_P450"/>
</dbReference>
<keyword evidence="9 15" id="KW-0560">Oxidoreductase</keyword>
<dbReference type="FunFam" id="1.10.630.10:FF:000042">
    <property type="entry name" value="Cytochrome P450"/>
    <property type="match status" value="1"/>
</dbReference>
<sequence length="536" mass="61382">MLGVEQFLGSWTITSPIILTTILLLYWFSTNNHAYWKKQGVPYHKPLPLFGSMRDIIKKPMHDIDLERYMEYGPIYGYFAGNQPFLSVGDPALLKDILVKDFPAFPARRSIRSRNELVSSMVNVVKGDDWKRIRSIITPAFSTGKMKRMMGKFSDCAKTIVQNFRSLTNEGKPIDVKRMYGALSMDVIASSVFSTKIDSHNDPDNEFVTMAKRFFTNNIFTSFRFFLLRVAPKLANVLGITVFSLEVVSFFKQVTLQIMEERKRTGQTRNDFLQLLMDTAKEVSDAQKKDLQEKGASNYEDIDINSHILKNVTSKNLSLDELVAQCVIFFIAGYDTTASTLSFSSYLLAVNPDIQDIVRQEVDQAVLEANGELTYEAIQRMKYLDNVISETLRLYPPATRLERVAEYDYKLGDTGITIPKNMIVTIPTYAIHRDAKLFPNPEIFDPNRFTPEERAKRDQYTYLPFGAGPRNCVAMRFALMEVKVCLAHVIANFHIRKCPETQEPLEFDFGQVLLQPKGIFLRMEARSDRRNKNKGE</sequence>